<evidence type="ECO:0000313" key="2">
    <source>
        <dbReference type="EMBL" id="KIN05326.1"/>
    </source>
</evidence>
<dbReference type="InterPro" id="IPR027417">
    <property type="entry name" value="P-loop_NTPase"/>
</dbReference>
<protein>
    <recommendedName>
        <fullName evidence="1">AAA+ ATPase domain-containing protein</fullName>
    </recommendedName>
</protein>
<organism evidence="2 3">
    <name type="scientific">Oidiodendron maius (strain Zn)</name>
    <dbReference type="NCBI Taxonomy" id="913774"/>
    <lineage>
        <taxon>Eukaryota</taxon>
        <taxon>Fungi</taxon>
        <taxon>Dikarya</taxon>
        <taxon>Ascomycota</taxon>
        <taxon>Pezizomycotina</taxon>
        <taxon>Leotiomycetes</taxon>
        <taxon>Leotiomycetes incertae sedis</taxon>
        <taxon>Myxotrichaceae</taxon>
        <taxon>Oidiodendron</taxon>
    </lineage>
</organism>
<dbReference type="GO" id="GO:0005524">
    <property type="term" value="F:ATP binding"/>
    <property type="evidence" value="ECO:0007669"/>
    <property type="project" value="InterPro"/>
</dbReference>
<dbReference type="EMBL" id="KN832872">
    <property type="protein sequence ID" value="KIN05326.1"/>
    <property type="molecule type" value="Genomic_DNA"/>
</dbReference>
<dbReference type="InterPro" id="IPR003959">
    <property type="entry name" value="ATPase_AAA_core"/>
</dbReference>
<dbReference type="SUPFAM" id="SSF52540">
    <property type="entry name" value="P-loop containing nucleoside triphosphate hydrolases"/>
    <property type="match status" value="1"/>
</dbReference>
<dbReference type="Pfam" id="PF00004">
    <property type="entry name" value="AAA"/>
    <property type="match status" value="1"/>
</dbReference>
<dbReference type="SMART" id="SM00382">
    <property type="entry name" value="AAA"/>
    <property type="match status" value="1"/>
</dbReference>
<dbReference type="CDD" id="cd19481">
    <property type="entry name" value="RecA-like_protease"/>
    <property type="match status" value="1"/>
</dbReference>
<proteinExistence type="predicted"/>
<sequence length="267" mass="30817">MEDPWNQLELSGDNKELLINLVNAHRLPDKRSGDLIRKKGNGLIFLFHGQPGLGKTLTAEALSESIKRPLYRVNLGLIAAKQDWEPALEQIFRDANSWQAVLLLDEAEVIMEARTKDRMQQNSWCSVFLRKLEYYEGILILTTNLIHTIDKAFRSRINIAIHYDEFTLEQKTSLWQLFIGRLHPERSDVSGLKRKVEMWARQGLNGRQIRNIVLTAEALALGQSEYCKMDARHIEQIIRNTEDFNRAIENEKRGKSALKVGSIPQNW</sequence>
<dbReference type="Pfam" id="PF23232">
    <property type="entry name" value="AAA_lid_13"/>
    <property type="match status" value="1"/>
</dbReference>
<keyword evidence="3" id="KW-1185">Reference proteome</keyword>
<dbReference type="InterPro" id="IPR056599">
    <property type="entry name" value="AAA_lid_fung"/>
</dbReference>
<dbReference type="GO" id="GO:0016887">
    <property type="term" value="F:ATP hydrolysis activity"/>
    <property type="evidence" value="ECO:0007669"/>
    <property type="project" value="InterPro"/>
</dbReference>
<accession>A0A0C3HAQ3</accession>
<feature type="domain" description="AAA+ ATPase" evidence="1">
    <location>
        <begin position="41"/>
        <end position="167"/>
    </location>
</feature>
<gene>
    <name evidence="2" type="ORF">OIDMADRAFT_193023</name>
</gene>
<reference evidence="3" key="2">
    <citation type="submission" date="2015-01" db="EMBL/GenBank/DDBJ databases">
        <title>Evolutionary Origins and Diversification of the Mycorrhizal Mutualists.</title>
        <authorList>
            <consortium name="DOE Joint Genome Institute"/>
            <consortium name="Mycorrhizal Genomics Consortium"/>
            <person name="Kohler A."/>
            <person name="Kuo A."/>
            <person name="Nagy L.G."/>
            <person name="Floudas D."/>
            <person name="Copeland A."/>
            <person name="Barry K.W."/>
            <person name="Cichocki N."/>
            <person name="Veneault-Fourrey C."/>
            <person name="LaButti K."/>
            <person name="Lindquist E.A."/>
            <person name="Lipzen A."/>
            <person name="Lundell T."/>
            <person name="Morin E."/>
            <person name="Murat C."/>
            <person name="Riley R."/>
            <person name="Ohm R."/>
            <person name="Sun H."/>
            <person name="Tunlid A."/>
            <person name="Henrissat B."/>
            <person name="Grigoriev I.V."/>
            <person name="Hibbett D.S."/>
            <person name="Martin F."/>
        </authorList>
    </citation>
    <scope>NUCLEOTIDE SEQUENCE [LARGE SCALE GENOMIC DNA]</scope>
    <source>
        <strain evidence="3">Zn</strain>
    </source>
</reference>
<evidence type="ECO:0000259" key="1">
    <source>
        <dbReference type="SMART" id="SM00382"/>
    </source>
</evidence>
<dbReference type="OrthoDB" id="10042665at2759"/>
<dbReference type="HOGENOM" id="CLU_004471_5_1_1"/>
<dbReference type="InParanoid" id="A0A0C3HAQ3"/>
<name>A0A0C3HAQ3_OIDMZ</name>
<dbReference type="Proteomes" id="UP000054321">
    <property type="component" value="Unassembled WGS sequence"/>
</dbReference>
<dbReference type="PANTHER" id="PTHR46411:SF3">
    <property type="entry name" value="AAA+ ATPASE DOMAIN-CONTAINING PROTEIN"/>
    <property type="match status" value="1"/>
</dbReference>
<evidence type="ECO:0000313" key="3">
    <source>
        <dbReference type="Proteomes" id="UP000054321"/>
    </source>
</evidence>
<dbReference type="InterPro" id="IPR003593">
    <property type="entry name" value="AAA+_ATPase"/>
</dbReference>
<dbReference type="AlphaFoldDB" id="A0A0C3HAQ3"/>
<dbReference type="PANTHER" id="PTHR46411">
    <property type="entry name" value="FAMILY ATPASE, PUTATIVE-RELATED"/>
    <property type="match status" value="1"/>
</dbReference>
<reference evidence="2 3" key="1">
    <citation type="submission" date="2014-04" db="EMBL/GenBank/DDBJ databases">
        <authorList>
            <consortium name="DOE Joint Genome Institute"/>
            <person name="Kuo A."/>
            <person name="Martino E."/>
            <person name="Perotto S."/>
            <person name="Kohler A."/>
            <person name="Nagy L.G."/>
            <person name="Floudas D."/>
            <person name="Copeland A."/>
            <person name="Barry K.W."/>
            <person name="Cichocki N."/>
            <person name="Veneault-Fourrey C."/>
            <person name="LaButti K."/>
            <person name="Lindquist E.A."/>
            <person name="Lipzen A."/>
            <person name="Lundell T."/>
            <person name="Morin E."/>
            <person name="Murat C."/>
            <person name="Sun H."/>
            <person name="Tunlid A."/>
            <person name="Henrissat B."/>
            <person name="Grigoriev I.V."/>
            <person name="Hibbett D.S."/>
            <person name="Martin F."/>
            <person name="Nordberg H.P."/>
            <person name="Cantor M.N."/>
            <person name="Hua S.X."/>
        </authorList>
    </citation>
    <scope>NUCLEOTIDE SEQUENCE [LARGE SCALE GENOMIC DNA]</scope>
    <source>
        <strain evidence="2 3">Zn</strain>
    </source>
</reference>
<dbReference type="Gene3D" id="3.40.50.300">
    <property type="entry name" value="P-loop containing nucleotide triphosphate hydrolases"/>
    <property type="match status" value="1"/>
</dbReference>